<evidence type="ECO:0000313" key="1">
    <source>
        <dbReference type="EMBL" id="KAI4823801.1"/>
    </source>
</evidence>
<organism evidence="1 2">
    <name type="scientific">Chaenocephalus aceratus</name>
    <name type="common">Blackfin icefish</name>
    <name type="synonym">Chaenichthys aceratus</name>
    <dbReference type="NCBI Taxonomy" id="36190"/>
    <lineage>
        <taxon>Eukaryota</taxon>
        <taxon>Metazoa</taxon>
        <taxon>Chordata</taxon>
        <taxon>Craniata</taxon>
        <taxon>Vertebrata</taxon>
        <taxon>Euteleostomi</taxon>
        <taxon>Actinopterygii</taxon>
        <taxon>Neopterygii</taxon>
        <taxon>Teleostei</taxon>
        <taxon>Neoteleostei</taxon>
        <taxon>Acanthomorphata</taxon>
        <taxon>Eupercaria</taxon>
        <taxon>Perciformes</taxon>
        <taxon>Notothenioidei</taxon>
        <taxon>Channichthyidae</taxon>
        <taxon>Chaenocephalus</taxon>
    </lineage>
</organism>
<sequence>MQVLPPVSEMERGSSEPPVAHNTGSAPSTSTAPMTIPRCSSLSCHPHPGSKKHKRTPLYQRSMSFDPGMLHNNGHTAYANGTGPGIRETGVVEKLLTSYGFIQCSERQARLFFHCSQYNGNLQELKIGDDVEFEVSSDRRTGKPIAVKLLKIKPEVLPEERISGQVGPDLHAYPFTVLHGYIHPVVSSIPVHLDGKSAPGQVPTGSVCYERNGEVFYLTYTTDDVEANMHLDTGDKVSFYMDTNKHTGAVSARNIQLVKKKQMRCQGVVCATKEAFGFIERADVVKEIFFHYSEFKGDLEALQAGDDVEFTIKDRNGKEVATDVRLLAQGTVIFEDISIEQFEGTVVKVIPKVPTKNQNDPLPGRISSRIGFADKELPFGEKDTKSKVTLLEGDHIQFNISTDRRDKLERATNIDILPDTFDFTKESREMGVIAAIRDGFGFIKCVDRDARMFFHFSEVLEESQLHISDEVEFTVVPVGPVYKLFTKDMLSAQRNHAVRIKKLPKGTVSFHTQSEQRFMGVVEKEVVAATTKNASPTKGKEKKRDKAKVVEKEAEEGVIAYEDCGEKLTVPYHNKDLEGGYPQVGDKVEFSINEVKRTGLQSAVSIRVLNRNASNAKRLLGFVATLKDNFGFIETANHDQEIFFHYSEMCGDLENLELGDTVEYTLSKGKGNKVSAEKVTKVAAVNGISEDVGATVMMGKVIRPLRSVDPSQTEYQGLIEITEEGANKGQSYPFGIMGMSNKGDCLQKGELVKFQDCTVTQTGQKMACNVVPQRRAMVECVKDQFGFITYEVGESKKLFFHVKEVQDGLELQTGDEVEFSVVLNQRTGKCSACNVRRVSEGPKPVATPRPDRLVNRLKSITLDDASAPRLVIVRQPRGPDNSKGFNVERKTRQPGVID</sequence>
<dbReference type="Proteomes" id="UP001057452">
    <property type="component" value="Chromosome 7"/>
</dbReference>
<comment type="caution">
    <text evidence="1">The sequence shown here is derived from an EMBL/GenBank/DDBJ whole genome shotgun (WGS) entry which is preliminary data.</text>
</comment>
<evidence type="ECO:0000313" key="2">
    <source>
        <dbReference type="Proteomes" id="UP001057452"/>
    </source>
</evidence>
<reference evidence="1" key="1">
    <citation type="submission" date="2022-05" db="EMBL/GenBank/DDBJ databases">
        <title>Chromosome-level genome of Chaenocephalus aceratus.</title>
        <authorList>
            <person name="Park H."/>
        </authorList>
    </citation>
    <scope>NUCLEOTIDE SEQUENCE</scope>
    <source>
        <strain evidence="1">KU_202001</strain>
    </source>
</reference>
<name>A0ACB9XCH2_CHAAC</name>
<proteinExistence type="predicted"/>
<protein>
    <submittedName>
        <fullName evidence="1">Uncharacterized protein</fullName>
    </submittedName>
</protein>
<keyword evidence="2" id="KW-1185">Reference proteome</keyword>
<gene>
    <name evidence="1" type="ORF">KUCAC02_012367</name>
</gene>
<accession>A0ACB9XCH2</accession>
<dbReference type="EMBL" id="CM043791">
    <property type="protein sequence ID" value="KAI4823801.1"/>
    <property type="molecule type" value="Genomic_DNA"/>
</dbReference>